<dbReference type="Pfam" id="PF02518">
    <property type="entry name" value="HATPase_c"/>
    <property type="match status" value="1"/>
</dbReference>
<evidence type="ECO:0000256" key="9">
    <source>
        <dbReference type="ARBA" id="ARBA00022840"/>
    </source>
</evidence>
<keyword evidence="9" id="KW-0067">ATP-binding</keyword>
<evidence type="ECO:0000256" key="1">
    <source>
        <dbReference type="ARBA" id="ARBA00000085"/>
    </source>
</evidence>
<evidence type="ECO:0000259" key="14">
    <source>
        <dbReference type="PROSITE" id="PS50112"/>
    </source>
</evidence>
<dbReference type="Pfam" id="PF00512">
    <property type="entry name" value="HisKA"/>
    <property type="match status" value="1"/>
</dbReference>
<dbReference type="Gene3D" id="1.10.287.130">
    <property type="match status" value="1"/>
</dbReference>
<dbReference type="EC" id="2.7.13.3" evidence="3"/>
<comment type="catalytic activity">
    <reaction evidence="1">
        <text>ATP + protein L-histidine = ADP + protein N-phospho-L-histidine.</text>
        <dbReference type="EC" id="2.7.13.3"/>
    </reaction>
</comment>
<name>A0A8J3HWK2_9CHLR</name>
<evidence type="ECO:0000256" key="8">
    <source>
        <dbReference type="ARBA" id="ARBA00022777"/>
    </source>
</evidence>
<dbReference type="Pfam" id="PF08447">
    <property type="entry name" value="PAS_3"/>
    <property type="match status" value="1"/>
</dbReference>
<dbReference type="InterPro" id="IPR036097">
    <property type="entry name" value="HisK_dim/P_sf"/>
</dbReference>
<dbReference type="EMBL" id="BNJF01000001">
    <property type="protein sequence ID" value="GHO43336.1"/>
    <property type="molecule type" value="Genomic_DNA"/>
</dbReference>
<dbReference type="InterPro" id="IPR004358">
    <property type="entry name" value="Sig_transdc_His_kin-like_C"/>
</dbReference>
<keyword evidence="12" id="KW-0472">Membrane</keyword>
<dbReference type="CDD" id="cd00130">
    <property type="entry name" value="PAS"/>
    <property type="match status" value="1"/>
</dbReference>
<dbReference type="GO" id="GO:0000156">
    <property type="term" value="F:phosphorelay response regulator activity"/>
    <property type="evidence" value="ECO:0007669"/>
    <property type="project" value="TreeGrafter"/>
</dbReference>
<dbReference type="InterPro" id="IPR050351">
    <property type="entry name" value="BphY/WalK/GraS-like"/>
</dbReference>
<dbReference type="CDD" id="cd00082">
    <property type="entry name" value="HisKA"/>
    <property type="match status" value="1"/>
</dbReference>
<dbReference type="InterPro" id="IPR036890">
    <property type="entry name" value="HATPase_C_sf"/>
</dbReference>
<dbReference type="InterPro" id="IPR035965">
    <property type="entry name" value="PAS-like_dom_sf"/>
</dbReference>
<evidence type="ECO:0000313" key="16">
    <source>
        <dbReference type="Proteomes" id="UP000612362"/>
    </source>
</evidence>
<evidence type="ECO:0000259" key="13">
    <source>
        <dbReference type="PROSITE" id="PS50109"/>
    </source>
</evidence>
<organism evidence="15 16">
    <name type="scientific">Ktedonospora formicarum</name>
    <dbReference type="NCBI Taxonomy" id="2778364"/>
    <lineage>
        <taxon>Bacteria</taxon>
        <taxon>Bacillati</taxon>
        <taxon>Chloroflexota</taxon>
        <taxon>Ktedonobacteria</taxon>
        <taxon>Ktedonobacterales</taxon>
        <taxon>Ktedonobacteraceae</taxon>
        <taxon>Ktedonospora</taxon>
    </lineage>
</organism>
<evidence type="ECO:0000256" key="2">
    <source>
        <dbReference type="ARBA" id="ARBA00004141"/>
    </source>
</evidence>
<evidence type="ECO:0000256" key="4">
    <source>
        <dbReference type="ARBA" id="ARBA00022553"/>
    </source>
</evidence>
<accession>A0A8J3HWK2</accession>
<evidence type="ECO:0000256" key="6">
    <source>
        <dbReference type="ARBA" id="ARBA00022692"/>
    </source>
</evidence>
<dbReference type="PROSITE" id="PS50109">
    <property type="entry name" value="HIS_KIN"/>
    <property type="match status" value="1"/>
</dbReference>
<dbReference type="PANTHER" id="PTHR42878">
    <property type="entry name" value="TWO-COMPONENT HISTIDINE KINASE"/>
    <property type="match status" value="1"/>
</dbReference>
<dbReference type="GO" id="GO:0005524">
    <property type="term" value="F:ATP binding"/>
    <property type="evidence" value="ECO:0007669"/>
    <property type="project" value="UniProtKB-KW"/>
</dbReference>
<dbReference type="InterPro" id="IPR003661">
    <property type="entry name" value="HisK_dim/P_dom"/>
</dbReference>
<proteinExistence type="predicted"/>
<comment type="subcellular location">
    <subcellularLocation>
        <location evidence="2">Membrane</location>
        <topology evidence="2">Multi-pass membrane protein</topology>
    </subcellularLocation>
</comment>
<dbReference type="InterPro" id="IPR005467">
    <property type="entry name" value="His_kinase_dom"/>
</dbReference>
<evidence type="ECO:0000256" key="10">
    <source>
        <dbReference type="ARBA" id="ARBA00022989"/>
    </source>
</evidence>
<evidence type="ECO:0000256" key="3">
    <source>
        <dbReference type="ARBA" id="ARBA00012438"/>
    </source>
</evidence>
<keyword evidence="5" id="KW-0808">Transferase</keyword>
<dbReference type="GO" id="GO:0000155">
    <property type="term" value="F:phosphorelay sensor kinase activity"/>
    <property type="evidence" value="ECO:0007669"/>
    <property type="project" value="InterPro"/>
</dbReference>
<keyword evidence="10" id="KW-1133">Transmembrane helix</keyword>
<dbReference type="Proteomes" id="UP000612362">
    <property type="component" value="Unassembled WGS sequence"/>
</dbReference>
<keyword evidence="4" id="KW-0597">Phosphoprotein</keyword>
<protein>
    <recommendedName>
        <fullName evidence="3">histidine kinase</fullName>
        <ecNumber evidence="3">2.7.13.3</ecNumber>
    </recommendedName>
</protein>
<dbReference type="GO" id="GO:0016020">
    <property type="term" value="C:membrane"/>
    <property type="evidence" value="ECO:0007669"/>
    <property type="project" value="UniProtKB-SubCell"/>
</dbReference>
<dbReference type="GO" id="GO:0030295">
    <property type="term" value="F:protein kinase activator activity"/>
    <property type="evidence" value="ECO:0007669"/>
    <property type="project" value="TreeGrafter"/>
</dbReference>
<dbReference type="PRINTS" id="PR00344">
    <property type="entry name" value="BCTRLSENSOR"/>
</dbReference>
<keyword evidence="16" id="KW-1185">Reference proteome</keyword>
<feature type="domain" description="Histidine kinase" evidence="13">
    <location>
        <begin position="178"/>
        <end position="413"/>
    </location>
</feature>
<dbReference type="AlphaFoldDB" id="A0A8J3HWK2"/>
<dbReference type="PANTHER" id="PTHR42878:SF7">
    <property type="entry name" value="SENSOR HISTIDINE KINASE GLRK"/>
    <property type="match status" value="1"/>
</dbReference>
<sequence length="416" mass="47612">MDISRRHFNSNMKAGRRMITKNSAELSQKNRLKSSNLQGRLQESEERYRSLVAALAQMIWIVNDEGDMVGQVDAWHAYTGQPQTKRRWQDILETVHPEDLQWFEHIWHNAVSTGKPYEIVCRLRRHDGIYRHFSVRAVPARGWQGREWINIGTDIDEQATQQQLLTEAHQRMEEFIGVASHELRTPLTAIKVNVQLAMRRLKASLQLMKTTEPEVIEKVSVASELMGRTERQIGVLSQLVSNMVDISRIQTGRMESYLRQEPCDLCELIDLAISEQQKIHIGRTIHRVFSVNEPVPIFADAGRISQVVSSFLSNALKYSAAENDVDITLMLHNGWVRLEVRDHGPGLTEEEQKRVWECFYQCPRIHVLSGSGVGLGLGLYISHTIVELHQGRVGVQSAPEQGSTFWLELPLARQEE</sequence>
<dbReference type="SUPFAM" id="SSF55874">
    <property type="entry name" value="ATPase domain of HSP90 chaperone/DNA topoisomerase II/histidine kinase"/>
    <property type="match status" value="1"/>
</dbReference>
<evidence type="ECO:0000313" key="15">
    <source>
        <dbReference type="EMBL" id="GHO43336.1"/>
    </source>
</evidence>
<evidence type="ECO:0000256" key="5">
    <source>
        <dbReference type="ARBA" id="ARBA00022679"/>
    </source>
</evidence>
<dbReference type="PROSITE" id="PS50112">
    <property type="entry name" value="PAS"/>
    <property type="match status" value="1"/>
</dbReference>
<comment type="caution">
    <text evidence="15">The sequence shown here is derived from an EMBL/GenBank/DDBJ whole genome shotgun (WGS) entry which is preliminary data.</text>
</comment>
<dbReference type="NCBIfam" id="TIGR00229">
    <property type="entry name" value="sensory_box"/>
    <property type="match status" value="1"/>
</dbReference>
<evidence type="ECO:0000256" key="11">
    <source>
        <dbReference type="ARBA" id="ARBA00023012"/>
    </source>
</evidence>
<dbReference type="CDD" id="cd00075">
    <property type="entry name" value="HATPase"/>
    <property type="match status" value="1"/>
</dbReference>
<dbReference type="SMART" id="SM00091">
    <property type="entry name" value="PAS"/>
    <property type="match status" value="1"/>
</dbReference>
<feature type="domain" description="PAS" evidence="14">
    <location>
        <begin position="44"/>
        <end position="114"/>
    </location>
</feature>
<dbReference type="SUPFAM" id="SSF47384">
    <property type="entry name" value="Homodimeric domain of signal transducing histidine kinase"/>
    <property type="match status" value="1"/>
</dbReference>
<keyword evidence="11" id="KW-0902">Two-component regulatory system</keyword>
<dbReference type="InterPro" id="IPR000014">
    <property type="entry name" value="PAS"/>
</dbReference>
<evidence type="ECO:0000256" key="12">
    <source>
        <dbReference type="ARBA" id="ARBA00023136"/>
    </source>
</evidence>
<dbReference type="SUPFAM" id="SSF55785">
    <property type="entry name" value="PYP-like sensor domain (PAS domain)"/>
    <property type="match status" value="1"/>
</dbReference>
<keyword evidence="6" id="KW-0812">Transmembrane</keyword>
<dbReference type="Gene3D" id="3.30.565.10">
    <property type="entry name" value="Histidine kinase-like ATPase, C-terminal domain"/>
    <property type="match status" value="1"/>
</dbReference>
<gene>
    <name evidence="15" type="ORF">KSX_14990</name>
</gene>
<dbReference type="SMART" id="SM00387">
    <property type="entry name" value="HATPase_c"/>
    <property type="match status" value="1"/>
</dbReference>
<dbReference type="GO" id="GO:0007234">
    <property type="term" value="P:osmosensory signaling via phosphorelay pathway"/>
    <property type="evidence" value="ECO:0007669"/>
    <property type="project" value="TreeGrafter"/>
</dbReference>
<reference evidence="15" key="1">
    <citation type="submission" date="2020-10" db="EMBL/GenBank/DDBJ databases">
        <title>Taxonomic study of unclassified bacteria belonging to the class Ktedonobacteria.</title>
        <authorList>
            <person name="Yabe S."/>
            <person name="Wang C.M."/>
            <person name="Zheng Y."/>
            <person name="Sakai Y."/>
            <person name="Cavaletti L."/>
            <person name="Monciardini P."/>
            <person name="Donadio S."/>
        </authorList>
    </citation>
    <scope>NUCLEOTIDE SEQUENCE</scope>
    <source>
        <strain evidence="15">SOSP1-1</strain>
    </source>
</reference>
<dbReference type="SMART" id="SM00388">
    <property type="entry name" value="HisKA"/>
    <property type="match status" value="1"/>
</dbReference>
<keyword evidence="8" id="KW-0418">Kinase</keyword>
<dbReference type="InterPro" id="IPR003594">
    <property type="entry name" value="HATPase_dom"/>
</dbReference>
<dbReference type="Gene3D" id="3.30.450.20">
    <property type="entry name" value="PAS domain"/>
    <property type="match status" value="1"/>
</dbReference>
<keyword evidence="7" id="KW-0547">Nucleotide-binding</keyword>
<dbReference type="InterPro" id="IPR013655">
    <property type="entry name" value="PAS_fold_3"/>
</dbReference>
<evidence type="ECO:0000256" key="7">
    <source>
        <dbReference type="ARBA" id="ARBA00022741"/>
    </source>
</evidence>